<organism evidence="2 3">
    <name type="scientific">Candidatus Sungbacteria bacterium RIFCSPLOWO2_01_FULL_54_21</name>
    <dbReference type="NCBI Taxonomy" id="1802279"/>
    <lineage>
        <taxon>Bacteria</taxon>
        <taxon>Candidatus Sungiibacteriota</taxon>
    </lineage>
</organism>
<protein>
    <recommendedName>
        <fullName evidence="1">Peptidase C39-like domain-containing protein</fullName>
    </recommendedName>
</protein>
<gene>
    <name evidence="2" type="ORF">A3B34_02625</name>
</gene>
<evidence type="ECO:0000313" key="2">
    <source>
        <dbReference type="EMBL" id="OHA06820.1"/>
    </source>
</evidence>
<dbReference type="Pfam" id="PF13529">
    <property type="entry name" value="Peptidase_C39_2"/>
    <property type="match status" value="1"/>
</dbReference>
<dbReference type="InterPro" id="IPR039564">
    <property type="entry name" value="Peptidase_C39-like"/>
</dbReference>
<name>A0A1G2L5H6_9BACT</name>
<dbReference type="Gene3D" id="3.90.70.10">
    <property type="entry name" value="Cysteine proteinases"/>
    <property type="match status" value="1"/>
</dbReference>
<accession>A0A1G2L5H6</accession>
<dbReference type="STRING" id="1802279.A3B34_02625"/>
<comment type="caution">
    <text evidence="2">The sequence shown here is derived from an EMBL/GenBank/DDBJ whole genome shotgun (WGS) entry which is preliminary data.</text>
</comment>
<dbReference type="EMBL" id="MHQR01000032">
    <property type="protein sequence ID" value="OHA06820.1"/>
    <property type="molecule type" value="Genomic_DNA"/>
</dbReference>
<sequence>MNRVFLQIGCFLAGLGLIGALFLPFSALGQVAGSVPFTSQAPQGNWGSPWKDYCEEASVVMAAHFMWRMPLSPEIADFEMGLIRQFEIAAFGRWRDTGIEETADILRRLYGFSGIKTTLIASPEDMKKELSAGKIIIAPTAGRLLKNPYFTPPGPLYHMVVIRGFDEEKQAFIVNDPGTRRGEGLRYPTDVLFYAIHDLHDGDILQGEKRVMIVGRK</sequence>
<evidence type="ECO:0000313" key="3">
    <source>
        <dbReference type="Proteomes" id="UP000176510"/>
    </source>
</evidence>
<dbReference type="AlphaFoldDB" id="A0A1G2L5H6"/>
<dbReference type="Proteomes" id="UP000176510">
    <property type="component" value="Unassembled WGS sequence"/>
</dbReference>
<evidence type="ECO:0000259" key="1">
    <source>
        <dbReference type="Pfam" id="PF13529"/>
    </source>
</evidence>
<reference evidence="2 3" key="1">
    <citation type="journal article" date="2016" name="Nat. Commun.">
        <title>Thousands of microbial genomes shed light on interconnected biogeochemical processes in an aquifer system.</title>
        <authorList>
            <person name="Anantharaman K."/>
            <person name="Brown C.T."/>
            <person name="Hug L.A."/>
            <person name="Sharon I."/>
            <person name="Castelle C.J."/>
            <person name="Probst A.J."/>
            <person name="Thomas B.C."/>
            <person name="Singh A."/>
            <person name="Wilkins M.J."/>
            <person name="Karaoz U."/>
            <person name="Brodie E.L."/>
            <person name="Williams K.H."/>
            <person name="Hubbard S.S."/>
            <person name="Banfield J.F."/>
        </authorList>
    </citation>
    <scope>NUCLEOTIDE SEQUENCE [LARGE SCALE GENOMIC DNA]</scope>
</reference>
<proteinExistence type="predicted"/>
<feature type="domain" description="Peptidase C39-like" evidence="1">
    <location>
        <begin position="34"/>
        <end position="177"/>
    </location>
</feature>